<keyword evidence="4" id="KW-0732">Signal</keyword>
<name>A0A8J9V7X2_9NEOP</name>
<evidence type="ECO:0000256" key="2">
    <source>
        <dbReference type="ARBA" id="ARBA00022737"/>
    </source>
</evidence>
<evidence type="ECO:0000313" key="5">
    <source>
        <dbReference type="EMBL" id="CAH0716993.1"/>
    </source>
</evidence>
<sequence length="190" mass="19226">MFPKTLAILSTVMLIQIITGQSIRQYNSAYNNEIAANIADAAAGVLYPGISYPGQVLAPGANAMSYAPDAALIGINGLSYGLTLAELSASRGCSLKARSSSLIAPNGVTVETDKMAIEGPLAVSGQLPFLGVVSLEGQLPAAGEGAVTYSCGNGDVGIVSEGVEAVVPSYPNIAPGYLNTGYPTGLGPLY</sequence>
<keyword evidence="2" id="KW-0677">Repeat</keyword>
<gene>
    <name evidence="5" type="ORF">BINO364_LOCUS3649</name>
</gene>
<feature type="signal peptide" evidence="4">
    <location>
        <begin position="1"/>
        <end position="20"/>
    </location>
</feature>
<evidence type="ECO:0000313" key="6">
    <source>
        <dbReference type="Proteomes" id="UP000838878"/>
    </source>
</evidence>
<evidence type="ECO:0000256" key="3">
    <source>
        <dbReference type="RuleBase" id="RU004378"/>
    </source>
</evidence>
<accession>A0A8J9V7X2</accession>
<dbReference type="GO" id="GO:0005213">
    <property type="term" value="F:structural constituent of egg chorion"/>
    <property type="evidence" value="ECO:0007669"/>
    <property type="project" value="InterPro"/>
</dbReference>
<dbReference type="InterPro" id="IPR002635">
    <property type="entry name" value="Chorion"/>
</dbReference>
<comment type="similarity">
    <text evidence="1 3">Belongs to the chorion protein family.</text>
</comment>
<dbReference type="GO" id="GO:0007304">
    <property type="term" value="P:chorion-containing eggshell formation"/>
    <property type="evidence" value="ECO:0007669"/>
    <property type="project" value="InterPro"/>
</dbReference>
<feature type="non-terminal residue" evidence="5">
    <location>
        <position position="190"/>
    </location>
</feature>
<reference evidence="5" key="1">
    <citation type="submission" date="2021-12" db="EMBL/GenBank/DDBJ databases">
        <authorList>
            <person name="Martin H S."/>
        </authorList>
    </citation>
    <scope>NUCLEOTIDE SEQUENCE</scope>
</reference>
<dbReference type="AlphaFoldDB" id="A0A8J9V7X2"/>
<dbReference type="OrthoDB" id="6930117at2759"/>
<dbReference type="Proteomes" id="UP000838878">
    <property type="component" value="Chromosome 11"/>
</dbReference>
<evidence type="ECO:0000256" key="4">
    <source>
        <dbReference type="SAM" id="SignalP"/>
    </source>
</evidence>
<feature type="chain" id="PRO_5035430854" evidence="4">
    <location>
        <begin position="21"/>
        <end position="190"/>
    </location>
</feature>
<dbReference type="GO" id="GO:0042600">
    <property type="term" value="C:egg chorion"/>
    <property type="evidence" value="ECO:0007669"/>
    <property type="project" value="InterPro"/>
</dbReference>
<evidence type="ECO:0000256" key="1">
    <source>
        <dbReference type="ARBA" id="ARBA00005906"/>
    </source>
</evidence>
<proteinExistence type="inferred from homology"/>
<keyword evidence="6" id="KW-1185">Reference proteome</keyword>
<protein>
    <submittedName>
        <fullName evidence="5">Uncharacterized protein</fullName>
    </submittedName>
</protein>
<dbReference type="Pfam" id="PF01723">
    <property type="entry name" value="Chorion_1"/>
    <property type="match status" value="1"/>
</dbReference>
<dbReference type="EMBL" id="OV170231">
    <property type="protein sequence ID" value="CAH0716993.1"/>
    <property type="molecule type" value="Genomic_DNA"/>
</dbReference>
<organism evidence="5 6">
    <name type="scientific">Brenthis ino</name>
    <name type="common">lesser marbled fritillary</name>
    <dbReference type="NCBI Taxonomy" id="405034"/>
    <lineage>
        <taxon>Eukaryota</taxon>
        <taxon>Metazoa</taxon>
        <taxon>Ecdysozoa</taxon>
        <taxon>Arthropoda</taxon>
        <taxon>Hexapoda</taxon>
        <taxon>Insecta</taxon>
        <taxon>Pterygota</taxon>
        <taxon>Neoptera</taxon>
        <taxon>Endopterygota</taxon>
        <taxon>Lepidoptera</taxon>
        <taxon>Glossata</taxon>
        <taxon>Ditrysia</taxon>
        <taxon>Papilionoidea</taxon>
        <taxon>Nymphalidae</taxon>
        <taxon>Heliconiinae</taxon>
        <taxon>Argynnini</taxon>
        <taxon>Brenthis</taxon>
    </lineage>
</organism>